<evidence type="ECO:0000256" key="12">
    <source>
        <dbReference type="ARBA" id="ARBA00023027"/>
    </source>
</evidence>
<dbReference type="GO" id="GO:0008137">
    <property type="term" value="F:NADH dehydrogenase (ubiquinone) activity"/>
    <property type="evidence" value="ECO:0007669"/>
    <property type="project" value="UniProtKB-UniRule"/>
</dbReference>
<dbReference type="AlphaFoldDB" id="A0A894JP21"/>
<evidence type="ECO:0000259" key="18">
    <source>
        <dbReference type="Pfam" id="PF00361"/>
    </source>
</evidence>
<dbReference type="InterPro" id="IPR001750">
    <property type="entry name" value="ND/Mrp_TM"/>
</dbReference>
<evidence type="ECO:0000256" key="14">
    <source>
        <dbReference type="ARBA" id="ARBA00023128"/>
    </source>
</evidence>
<keyword evidence="14 17" id="KW-0496">Mitochondrion</keyword>
<dbReference type="GO" id="GO:0031966">
    <property type="term" value="C:mitochondrial membrane"/>
    <property type="evidence" value="ECO:0007669"/>
    <property type="project" value="UniProtKB-SubCell"/>
</dbReference>
<dbReference type="InterPro" id="IPR003918">
    <property type="entry name" value="NADH_UbQ_OxRdtase"/>
</dbReference>
<dbReference type="PANTHER" id="PTHR43507:SF20">
    <property type="entry name" value="NADH-UBIQUINONE OXIDOREDUCTASE CHAIN 4"/>
    <property type="match status" value="1"/>
</dbReference>
<dbReference type="GO" id="GO:0015990">
    <property type="term" value="P:electron transport coupled proton transport"/>
    <property type="evidence" value="ECO:0007669"/>
    <property type="project" value="TreeGrafter"/>
</dbReference>
<keyword evidence="8 17" id="KW-0812">Transmembrane</keyword>
<feature type="transmembrane region" description="Helical" evidence="17">
    <location>
        <begin position="269"/>
        <end position="291"/>
    </location>
</feature>
<dbReference type="Pfam" id="PF00361">
    <property type="entry name" value="Proton_antipo_M"/>
    <property type="match status" value="1"/>
</dbReference>
<feature type="transmembrane region" description="Helical" evidence="17">
    <location>
        <begin position="140"/>
        <end position="160"/>
    </location>
</feature>
<feature type="transmembrane region" description="Helical" evidence="17">
    <location>
        <begin position="84"/>
        <end position="101"/>
    </location>
</feature>
<feature type="transmembrane region" description="Helical" evidence="17">
    <location>
        <begin position="175"/>
        <end position="200"/>
    </location>
</feature>
<protein>
    <recommendedName>
        <fullName evidence="5 17">NADH-ubiquinone oxidoreductase chain 4</fullName>
        <ecNumber evidence="4 17">7.1.1.2</ecNumber>
    </recommendedName>
</protein>
<dbReference type="PANTHER" id="PTHR43507">
    <property type="entry name" value="NADH-UBIQUINONE OXIDOREDUCTASE CHAIN 4"/>
    <property type="match status" value="1"/>
</dbReference>
<evidence type="ECO:0000256" key="3">
    <source>
        <dbReference type="ARBA" id="ARBA00009025"/>
    </source>
</evidence>
<evidence type="ECO:0000313" key="20">
    <source>
        <dbReference type="EMBL" id="QRV59925.1"/>
    </source>
</evidence>
<evidence type="ECO:0000256" key="16">
    <source>
        <dbReference type="ARBA" id="ARBA00049551"/>
    </source>
</evidence>
<evidence type="ECO:0000256" key="15">
    <source>
        <dbReference type="ARBA" id="ARBA00023136"/>
    </source>
</evidence>
<evidence type="ECO:0000256" key="7">
    <source>
        <dbReference type="ARBA" id="ARBA00022660"/>
    </source>
</evidence>
<comment type="similarity">
    <text evidence="3 17">Belongs to the complex I subunit 4 family.</text>
</comment>
<dbReference type="EC" id="7.1.1.2" evidence="4 17"/>
<keyword evidence="9" id="KW-1278">Translocase</keyword>
<evidence type="ECO:0000256" key="8">
    <source>
        <dbReference type="ARBA" id="ARBA00022692"/>
    </source>
</evidence>
<feature type="domain" description="NADH:ubiquinone oxidoreductase chain 4 N-terminal" evidence="19">
    <location>
        <begin position="1"/>
        <end position="99"/>
    </location>
</feature>
<dbReference type="GO" id="GO:0042773">
    <property type="term" value="P:ATP synthesis coupled electron transport"/>
    <property type="evidence" value="ECO:0007669"/>
    <property type="project" value="InterPro"/>
</dbReference>
<keyword evidence="6 17" id="KW-0813">Transport</keyword>
<comment type="function">
    <text evidence="17">Core subunit of the mitochondrial membrane respiratory chain NADH dehydrogenase (Complex I) which catalyzes electron transfer from NADH through the respiratory chain, using ubiquinone as an electron acceptor. Essential for the catalytic activity and assembly of complex I.</text>
</comment>
<keyword evidence="7 17" id="KW-0679">Respiratory chain</keyword>
<feature type="transmembrane region" description="Helical" evidence="17">
    <location>
        <begin position="417"/>
        <end position="436"/>
    </location>
</feature>
<evidence type="ECO:0000256" key="11">
    <source>
        <dbReference type="ARBA" id="ARBA00022989"/>
    </source>
</evidence>
<geneLocation type="mitochondrion" evidence="20"/>
<dbReference type="GeneID" id="67270885"/>
<evidence type="ECO:0000256" key="1">
    <source>
        <dbReference type="ARBA" id="ARBA00003257"/>
    </source>
</evidence>
<feature type="transmembrane region" description="Helical" evidence="17">
    <location>
        <begin position="378"/>
        <end position="397"/>
    </location>
</feature>
<name>A0A894JP21_9HEMI</name>
<dbReference type="RefSeq" id="YP_010165978.1">
    <property type="nucleotide sequence ID" value="NC_057522.1"/>
</dbReference>
<evidence type="ECO:0000256" key="6">
    <source>
        <dbReference type="ARBA" id="ARBA00022448"/>
    </source>
</evidence>
<keyword evidence="11 17" id="KW-1133">Transmembrane helix</keyword>
<dbReference type="CTD" id="4538"/>
<keyword evidence="10 17" id="KW-0249">Electron transport</keyword>
<gene>
    <name evidence="20" type="primary">ND4</name>
</gene>
<proteinExistence type="inferred from homology"/>
<feature type="transmembrane region" description="Helical" evidence="17">
    <location>
        <begin position="54"/>
        <end position="72"/>
    </location>
</feature>
<feature type="transmembrane region" description="Helical" evidence="17">
    <location>
        <begin position="243"/>
        <end position="262"/>
    </location>
</feature>
<evidence type="ECO:0000256" key="2">
    <source>
        <dbReference type="ARBA" id="ARBA00004225"/>
    </source>
</evidence>
<dbReference type="PRINTS" id="PR01437">
    <property type="entry name" value="NUOXDRDTASE4"/>
</dbReference>
<keyword evidence="12 17" id="KW-0520">NAD</keyword>
<keyword evidence="13 17" id="KW-0830">Ubiquinone</keyword>
<feature type="domain" description="NADH:quinone oxidoreductase/Mrp antiporter transmembrane" evidence="18">
    <location>
        <begin position="105"/>
        <end position="390"/>
    </location>
</feature>
<evidence type="ECO:0000256" key="5">
    <source>
        <dbReference type="ARBA" id="ARBA00021006"/>
    </source>
</evidence>
<dbReference type="InterPro" id="IPR000260">
    <property type="entry name" value="NADH4_N"/>
</dbReference>
<feature type="transmembrane region" description="Helical" evidence="17">
    <location>
        <begin position="212"/>
        <end position="237"/>
    </location>
</feature>
<keyword evidence="15 17" id="KW-0472">Membrane</keyword>
<accession>A0A894JP21</accession>
<evidence type="ECO:0000256" key="13">
    <source>
        <dbReference type="ARBA" id="ARBA00023075"/>
    </source>
</evidence>
<dbReference type="EMBL" id="MW342606">
    <property type="protein sequence ID" value="QRV59925.1"/>
    <property type="molecule type" value="Genomic_DNA"/>
</dbReference>
<feature type="transmembrane region" description="Helical" evidence="17">
    <location>
        <begin position="330"/>
        <end position="351"/>
    </location>
</feature>
<organism evidence="20">
    <name type="scientific">Stictocephala bisonia</name>
    <dbReference type="NCBI Taxonomy" id="1585304"/>
    <lineage>
        <taxon>Eukaryota</taxon>
        <taxon>Metazoa</taxon>
        <taxon>Ecdysozoa</taxon>
        <taxon>Arthropoda</taxon>
        <taxon>Hexapoda</taxon>
        <taxon>Insecta</taxon>
        <taxon>Pterygota</taxon>
        <taxon>Neoptera</taxon>
        <taxon>Paraneoptera</taxon>
        <taxon>Hemiptera</taxon>
        <taxon>Auchenorrhyncha</taxon>
        <taxon>Membracoidea</taxon>
        <taxon>Membracidae</taxon>
        <taxon>Stictocephala</taxon>
    </lineage>
</organism>
<evidence type="ECO:0000256" key="9">
    <source>
        <dbReference type="ARBA" id="ARBA00022967"/>
    </source>
</evidence>
<sequence length="437" mass="51619">MMMVILYLSFMIPLLVLDFWFIFQFFLILCLLIFITLSYSDYFCSVSYFFGIDYFSYCLIILSIFISFLMLMSSSLIFNSISRWFFVLNCFLLCFFLILVFSFLNMIFMYISFELTLIPLLIIILGWGYQPERLISSFYLFFYTLFGSLPLFFFIIYIYMNNSSVFFDFNYFFDFSFFIHFCMMFAFLIKLPMFMLHFWLPSAHVQAPVSGSMILAGLMLKIGGYGLIRFMFIYDYFFFKYTYFWFSLSLYGSLIVSVICFLQSDLKCLIAYSSVCHMGLCLCGLLTMTSVGLIGSLFMMISHGLCSSGLFFLANCLYDRLFTRSFFLNKGMVFFFPSLSLIWFIFCSFNMSCPPSLNFFSEVFIIIGVLSYWPNSYFFMIMISFLSACFSFYLYSYTQHGLFSNLYSFSLMSVREYLISLCHLLPLLILVFFMMLI</sequence>
<feature type="transmembrane region" description="Helical" evidence="17">
    <location>
        <begin position="107"/>
        <end position="128"/>
    </location>
</feature>
<comment type="catalytic activity">
    <reaction evidence="16 17">
        <text>a ubiquinone + NADH + 5 H(+)(in) = a ubiquinol + NAD(+) + 4 H(+)(out)</text>
        <dbReference type="Rhea" id="RHEA:29091"/>
        <dbReference type="Rhea" id="RHEA-COMP:9565"/>
        <dbReference type="Rhea" id="RHEA-COMP:9566"/>
        <dbReference type="ChEBI" id="CHEBI:15378"/>
        <dbReference type="ChEBI" id="CHEBI:16389"/>
        <dbReference type="ChEBI" id="CHEBI:17976"/>
        <dbReference type="ChEBI" id="CHEBI:57540"/>
        <dbReference type="ChEBI" id="CHEBI:57945"/>
        <dbReference type="EC" id="7.1.1.2"/>
    </reaction>
</comment>
<reference evidence="20" key="1">
    <citation type="submission" date="2020-12" db="EMBL/GenBank/DDBJ databases">
        <title>The complete mitochondrial genome sequence of a global invasive species Stictocephala bisonia (Membracidae: smiliinae).</title>
        <authorList>
            <person name="Feng L."/>
            <person name="Yu R."/>
            <person name="Yuan X."/>
        </authorList>
    </citation>
    <scope>NUCLEOTIDE SEQUENCE</scope>
</reference>
<comment type="function">
    <text evidence="1">Core subunit of the mitochondrial membrane respiratory chain NADH dehydrogenase (Complex I) that is believed to belong to the minimal assembly required for catalysis. Complex I functions in the transfer of electrons from NADH to the respiratory chain. The immediate electron acceptor for the enzyme is believed to be ubiquinone.</text>
</comment>
<dbReference type="GO" id="GO:0048039">
    <property type="term" value="F:ubiquinone binding"/>
    <property type="evidence" value="ECO:0007669"/>
    <property type="project" value="TreeGrafter"/>
</dbReference>
<evidence type="ECO:0000256" key="10">
    <source>
        <dbReference type="ARBA" id="ARBA00022982"/>
    </source>
</evidence>
<comment type="subcellular location">
    <subcellularLocation>
        <location evidence="2 17">Mitochondrion membrane</location>
        <topology evidence="2 17">Multi-pass membrane protein</topology>
    </subcellularLocation>
</comment>
<feature type="transmembrane region" description="Helical" evidence="17">
    <location>
        <begin position="12"/>
        <end position="34"/>
    </location>
</feature>
<evidence type="ECO:0000256" key="4">
    <source>
        <dbReference type="ARBA" id="ARBA00012944"/>
    </source>
</evidence>
<evidence type="ECO:0000256" key="17">
    <source>
        <dbReference type="RuleBase" id="RU003297"/>
    </source>
</evidence>
<evidence type="ECO:0000259" key="19">
    <source>
        <dbReference type="Pfam" id="PF01059"/>
    </source>
</evidence>
<dbReference type="Pfam" id="PF01059">
    <property type="entry name" value="Oxidored_q5_N"/>
    <property type="match status" value="1"/>
</dbReference>
<dbReference type="GO" id="GO:0003954">
    <property type="term" value="F:NADH dehydrogenase activity"/>
    <property type="evidence" value="ECO:0007669"/>
    <property type="project" value="TreeGrafter"/>
</dbReference>
<feature type="transmembrane region" description="Helical" evidence="17">
    <location>
        <begin position="297"/>
        <end position="318"/>
    </location>
</feature>